<name>A0A3M2L0L8_9NOCA</name>
<evidence type="ECO:0000313" key="1">
    <source>
        <dbReference type="EMBL" id="RMI28078.1"/>
    </source>
</evidence>
<protein>
    <submittedName>
        <fullName evidence="1">Uncharacterized protein</fullName>
    </submittedName>
</protein>
<gene>
    <name evidence="1" type="ORF">EBN03_31690</name>
</gene>
<evidence type="ECO:0000313" key="2">
    <source>
        <dbReference type="Proteomes" id="UP000279275"/>
    </source>
</evidence>
<organism evidence="1 2">
    <name type="scientific">Nocardia stercoris</name>
    <dbReference type="NCBI Taxonomy" id="2483361"/>
    <lineage>
        <taxon>Bacteria</taxon>
        <taxon>Bacillati</taxon>
        <taxon>Actinomycetota</taxon>
        <taxon>Actinomycetes</taxon>
        <taxon>Mycobacteriales</taxon>
        <taxon>Nocardiaceae</taxon>
        <taxon>Nocardia</taxon>
    </lineage>
</organism>
<accession>A0A3M2L0L8</accession>
<dbReference type="Proteomes" id="UP000279275">
    <property type="component" value="Unassembled WGS sequence"/>
</dbReference>
<dbReference type="EMBL" id="RFFH01000026">
    <property type="protein sequence ID" value="RMI28078.1"/>
    <property type="molecule type" value="Genomic_DNA"/>
</dbReference>
<reference evidence="1 2" key="1">
    <citation type="submission" date="2018-10" db="EMBL/GenBank/DDBJ databases">
        <title>Isolation from cow dung.</title>
        <authorList>
            <person name="Ling L."/>
        </authorList>
    </citation>
    <scope>NUCLEOTIDE SEQUENCE [LARGE SCALE GENOMIC DNA]</scope>
    <source>
        <strain evidence="1 2">NEAU-LL90</strain>
    </source>
</reference>
<dbReference type="OrthoDB" id="4485313at2"/>
<dbReference type="AlphaFoldDB" id="A0A3M2L0L8"/>
<proteinExistence type="predicted"/>
<comment type="caution">
    <text evidence="1">The sequence shown here is derived from an EMBL/GenBank/DDBJ whole genome shotgun (WGS) entry which is preliminary data.</text>
</comment>
<keyword evidence="2" id="KW-1185">Reference proteome</keyword>
<sequence>MGRLVDGQVDVHYGQIYVHSDPSSPGSELPESFAGQSGGLCGAAVPGALLLMTGLHTGKVGFTVEVLDQAPALDPEWEDVVEVSFRPRSDSSELVEFLQQNAWTLDLAEVDYRVRYCARGMDAGREADTRVDDEPPVDCYLLQFWPAPAEPDRVVRQTSDAAAYWHEYARGL</sequence>